<dbReference type="Proteomes" id="UP000325122">
    <property type="component" value="Unassembled WGS sequence"/>
</dbReference>
<keyword evidence="1" id="KW-0902">Two-component regulatory system</keyword>
<dbReference type="CDD" id="cd00088">
    <property type="entry name" value="HPT"/>
    <property type="match status" value="1"/>
</dbReference>
<protein>
    <submittedName>
        <fullName evidence="4">Hpt domain-containing protein</fullName>
    </submittedName>
</protein>
<reference evidence="4 5" key="1">
    <citation type="submission" date="2019-09" db="EMBL/GenBank/DDBJ databases">
        <authorList>
            <person name="Kevbrin V."/>
            <person name="Grouzdev D.S."/>
        </authorList>
    </citation>
    <scope>NUCLEOTIDE SEQUENCE [LARGE SCALE GENOMIC DNA]</scope>
    <source>
        <strain evidence="4 5">G-192</strain>
    </source>
</reference>
<evidence type="ECO:0000256" key="2">
    <source>
        <dbReference type="PROSITE-ProRule" id="PRU00110"/>
    </source>
</evidence>
<proteinExistence type="predicted"/>
<dbReference type="PROSITE" id="PS50894">
    <property type="entry name" value="HPT"/>
    <property type="match status" value="1"/>
</dbReference>
<dbReference type="Gene3D" id="1.20.120.160">
    <property type="entry name" value="HPT domain"/>
    <property type="match status" value="1"/>
</dbReference>
<dbReference type="InterPro" id="IPR008207">
    <property type="entry name" value="Sig_transdc_His_kin_Hpt_dom"/>
</dbReference>
<dbReference type="EMBL" id="VWOJ01000001">
    <property type="protein sequence ID" value="KAA5804615.1"/>
    <property type="molecule type" value="Genomic_DNA"/>
</dbReference>
<feature type="domain" description="HPt" evidence="3">
    <location>
        <begin position="23"/>
        <end position="114"/>
    </location>
</feature>
<gene>
    <name evidence="4" type="ORF">F1654_00995</name>
</gene>
<sequence length="114" mass="11952">MRRSVTHPDQALPVLDRAHLRRYSGGDAALEAELFALLESQMGACLAAMKAADDDEAWRRAAHTLKGASRGVGAMALGEACARAEDQPRDGQALAQVEKAAGAVSREIAALRGG</sequence>
<comment type="caution">
    <text evidence="4">The sequence shown here is derived from an EMBL/GenBank/DDBJ whole genome shotgun (WGS) entry which is preliminary data.</text>
</comment>
<dbReference type="GO" id="GO:0000160">
    <property type="term" value="P:phosphorelay signal transduction system"/>
    <property type="evidence" value="ECO:0007669"/>
    <property type="project" value="UniProtKB-KW"/>
</dbReference>
<keyword evidence="2" id="KW-0597">Phosphoprotein</keyword>
<name>A0A5M6ZKX6_9PROT</name>
<dbReference type="Pfam" id="PF01627">
    <property type="entry name" value="Hpt"/>
    <property type="match status" value="1"/>
</dbReference>
<evidence type="ECO:0000313" key="5">
    <source>
        <dbReference type="Proteomes" id="UP000325122"/>
    </source>
</evidence>
<keyword evidence="5" id="KW-1185">Reference proteome</keyword>
<evidence type="ECO:0000256" key="1">
    <source>
        <dbReference type="ARBA" id="ARBA00023012"/>
    </source>
</evidence>
<dbReference type="InterPro" id="IPR036641">
    <property type="entry name" value="HPT_dom_sf"/>
</dbReference>
<accession>A0A5M6ZKX6</accession>
<dbReference type="GO" id="GO:0004672">
    <property type="term" value="F:protein kinase activity"/>
    <property type="evidence" value="ECO:0007669"/>
    <property type="project" value="UniProtKB-ARBA"/>
</dbReference>
<feature type="modified residue" description="Phosphohistidine" evidence="2">
    <location>
        <position position="63"/>
    </location>
</feature>
<dbReference type="SUPFAM" id="SSF47226">
    <property type="entry name" value="Histidine-containing phosphotransfer domain, HPT domain"/>
    <property type="match status" value="1"/>
</dbReference>
<evidence type="ECO:0000313" key="4">
    <source>
        <dbReference type="EMBL" id="KAA5804615.1"/>
    </source>
</evidence>
<dbReference type="AlphaFoldDB" id="A0A5M6ZKX6"/>
<organism evidence="4 5">
    <name type="scientific">Alkalicaulis satelles</name>
    <dbReference type="NCBI Taxonomy" id="2609175"/>
    <lineage>
        <taxon>Bacteria</taxon>
        <taxon>Pseudomonadati</taxon>
        <taxon>Pseudomonadota</taxon>
        <taxon>Alphaproteobacteria</taxon>
        <taxon>Maricaulales</taxon>
        <taxon>Maricaulaceae</taxon>
        <taxon>Alkalicaulis</taxon>
    </lineage>
</organism>
<evidence type="ECO:0000259" key="3">
    <source>
        <dbReference type="PROSITE" id="PS50894"/>
    </source>
</evidence>